<reference evidence="2 3" key="1">
    <citation type="journal article" date="2009" name="PLoS ONE">
        <title>Methylobacterium genome sequences: a reference blueprint to investigate microbial metabolism of C1 compounds from natural and industrial sources.</title>
        <authorList>
            <person name="Vuilleumier S."/>
            <person name="Chistoserdova L."/>
            <person name="Lee M.-C."/>
            <person name="Bringel F."/>
            <person name="Lajus A."/>
            <person name="Zhou Y."/>
            <person name="Gourion B."/>
            <person name="Barbe V."/>
            <person name="Chang J."/>
            <person name="Cruveiller S."/>
            <person name="Dossat C."/>
            <person name="Gillett W."/>
            <person name="Gruffaz C."/>
            <person name="Haugen E."/>
            <person name="Hourcade E."/>
            <person name="Levy R."/>
            <person name="Mangenot S."/>
            <person name="Muller E."/>
            <person name="Nadalig T."/>
            <person name="Pagni M."/>
            <person name="Penny C."/>
            <person name="Peyraud R."/>
            <person name="Robinson D.G."/>
            <person name="Roche D."/>
            <person name="Rouy Z."/>
            <person name="Saenampechek C."/>
            <person name="Salvignol G."/>
            <person name="Vallenet D."/>
            <person name="Wu Z."/>
            <person name="Marx C.J."/>
            <person name="Vorholt J.A."/>
            <person name="Olson M.V."/>
            <person name="Kaul R."/>
            <person name="Weissenbach J."/>
            <person name="Medigue C."/>
            <person name="Lidstrom M.E."/>
        </authorList>
    </citation>
    <scope>NUCLEOTIDE SEQUENCE [LARGE SCALE GENOMIC DNA]</scope>
    <source>
        <strain evidence="3">ATCC 14718 / DSM 1338 / JCM 2805 / NCIMB 9133 / AM1</strain>
    </source>
</reference>
<accession>C5B276</accession>
<dbReference type="Proteomes" id="UP000009081">
    <property type="component" value="Chromosome"/>
</dbReference>
<sequence length="67" mass="7214">MLAGMAASRLVVTKEIRRRRQAPVRLHAPEAARGGVATDAEPSDSPRPAAAQRWARLGDLPASTWVL</sequence>
<organism evidence="2 3">
    <name type="scientific">Methylorubrum extorquens (strain ATCC 14718 / DSM 1338 / JCM 2805 / NCIMB 9133 / AM1)</name>
    <name type="common">Methylobacterium extorquens</name>
    <dbReference type="NCBI Taxonomy" id="272630"/>
    <lineage>
        <taxon>Bacteria</taxon>
        <taxon>Pseudomonadati</taxon>
        <taxon>Pseudomonadota</taxon>
        <taxon>Alphaproteobacteria</taxon>
        <taxon>Hyphomicrobiales</taxon>
        <taxon>Methylobacteriaceae</taxon>
        <taxon>Methylorubrum</taxon>
    </lineage>
</organism>
<evidence type="ECO:0000313" key="3">
    <source>
        <dbReference type="Proteomes" id="UP000009081"/>
    </source>
</evidence>
<dbReference type="AlphaFoldDB" id="C5B276"/>
<protein>
    <submittedName>
        <fullName evidence="2">Uncharacterized protein</fullName>
    </submittedName>
</protein>
<name>C5B276_METEA</name>
<dbReference type="HOGENOM" id="CLU_2807490_0_0_5"/>
<feature type="region of interest" description="Disordered" evidence="1">
    <location>
        <begin position="19"/>
        <end position="50"/>
    </location>
</feature>
<proteinExistence type="predicted"/>
<dbReference type="KEGG" id="mea:Mex_1p4256"/>
<dbReference type="EMBL" id="CP001510">
    <property type="protein sequence ID" value="ACS41893.1"/>
    <property type="molecule type" value="Genomic_DNA"/>
</dbReference>
<evidence type="ECO:0000256" key="1">
    <source>
        <dbReference type="SAM" id="MobiDB-lite"/>
    </source>
</evidence>
<evidence type="ECO:0000313" key="2">
    <source>
        <dbReference type="EMBL" id="ACS41893.1"/>
    </source>
</evidence>
<keyword evidence="3" id="KW-1185">Reference proteome</keyword>
<gene>
    <name evidence="2" type="ordered locus">MexAM1_META1p4256</name>
</gene>